<accession>A0A7U7GDI9</accession>
<dbReference type="SUPFAM" id="SSF52266">
    <property type="entry name" value="SGNH hydrolase"/>
    <property type="match status" value="1"/>
</dbReference>
<dbReference type="Proteomes" id="UP000019184">
    <property type="component" value="Unassembled WGS sequence"/>
</dbReference>
<name>A0A7U7GDI9_9GAMM</name>
<dbReference type="OrthoDB" id="5452248at2"/>
<evidence type="ECO:0000313" key="2">
    <source>
        <dbReference type="Proteomes" id="UP000019184"/>
    </source>
</evidence>
<evidence type="ECO:0008006" key="3">
    <source>
        <dbReference type="Google" id="ProtNLM"/>
    </source>
</evidence>
<dbReference type="RefSeq" id="WP_034434529.1">
    <property type="nucleotide sequence ID" value="NZ_CBTK010000248.1"/>
</dbReference>
<keyword evidence="2" id="KW-1185">Reference proteome</keyword>
<proteinExistence type="predicted"/>
<protein>
    <recommendedName>
        <fullName evidence="3">SGNH/GDSL hydrolase family protein</fullName>
    </recommendedName>
</protein>
<sequence length="354" mass="39513">MIRSLIHSLFGVLLALLAVEAVLRLLPVSTSTKTGYYIHPLILNYPPYHEFIVSTGWNLRNAQRHRANNYGFLTHRDFVPDPQAVALIGDSFVEANMLAEGDRLSGQLQSQLAPRPVFALGEPGTSLLDYAVRARFAREHFGVRDFVFVIERGDVRETLCGSGNIHGPCLDPDTLEPRTELQPPAGLTKRILRESALAQYLFSQIKIDPAALLRPLRTVPLPQINSYRPNGPEDVPLEKVDRIVERFFSSLPRGSGERLLLVFDSDRDHLLETPTIGAPVRNRFMQLAQQTGIEIVDTAPLFRDFLRKTGLSLNVGPFDKHWNREANRLVAEAVAIKIEAIKGASGVVMISHPH</sequence>
<organism evidence="1 2">
    <name type="scientific">Candidatus Contendobacter odensis Run_B_J11</name>
    <dbReference type="NCBI Taxonomy" id="1400861"/>
    <lineage>
        <taxon>Bacteria</taxon>
        <taxon>Pseudomonadati</taxon>
        <taxon>Pseudomonadota</taxon>
        <taxon>Gammaproteobacteria</taxon>
        <taxon>Candidatus Competibacteraceae</taxon>
        <taxon>Candidatus Contendibacter</taxon>
    </lineage>
</organism>
<dbReference type="EMBL" id="CBTK010000248">
    <property type="protein sequence ID" value="CDH46093.1"/>
    <property type="molecule type" value="Genomic_DNA"/>
</dbReference>
<reference evidence="1 2" key="1">
    <citation type="journal article" date="2014" name="ISME J.">
        <title>Candidatus Competibacter-lineage genomes retrieved from metagenomes reveal functional metabolic diversity.</title>
        <authorList>
            <person name="McIlroy S.J."/>
            <person name="Albertsen M."/>
            <person name="Andresen E.K."/>
            <person name="Saunders A.M."/>
            <person name="Kristiansen R."/>
            <person name="Stokholm-Bjerregaard M."/>
            <person name="Nielsen K.L."/>
            <person name="Nielsen P.H."/>
        </authorList>
    </citation>
    <scope>NUCLEOTIDE SEQUENCE [LARGE SCALE GENOMIC DNA]</scope>
    <source>
        <strain evidence="1 2">Run_B_J11</strain>
    </source>
</reference>
<dbReference type="AlphaFoldDB" id="A0A7U7GDI9"/>
<evidence type="ECO:0000313" key="1">
    <source>
        <dbReference type="EMBL" id="CDH46093.1"/>
    </source>
</evidence>
<gene>
    <name evidence="1" type="ORF">BN874_340053</name>
</gene>
<comment type="caution">
    <text evidence="1">The sequence shown here is derived from an EMBL/GenBank/DDBJ whole genome shotgun (WGS) entry which is preliminary data.</text>
</comment>